<reference evidence="10" key="1">
    <citation type="journal article" date="2019" name="Int. J. Syst. Evol. Microbiol.">
        <title>The Global Catalogue of Microorganisms (GCM) 10K type strain sequencing project: providing services to taxonomists for standard genome sequencing and annotation.</title>
        <authorList>
            <consortium name="The Broad Institute Genomics Platform"/>
            <consortium name="The Broad Institute Genome Sequencing Center for Infectious Disease"/>
            <person name="Wu L."/>
            <person name="Ma J."/>
        </authorList>
    </citation>
    <scope>NUCLEOTIDE SEQUENCE [LARGE SCALE GENOMIC DNA]</scope>
    <source>
        <strain evidence="10">JCM 17805</strain>
    </source>
</reference>
<feature type="domain" description="Type II secretion system protein GspF" evidence="8">
    <location>
        <begin position="73"/>
        <end position="195"/>
    </location>
</feature>
<protein>
    <submittedName>
        <fullName evidence="9">GspF family T2SS innner membrane protein variant XcpS</fullName>
    </submittedName>
</protein>
<keyword evidence="3" id="KW-1003">Cell membrane</keyword>
<dbReference type="InterPro" id="IPR011850">
    <property type="entry name" value="T2SS_GspF"/>
</dbReference>
<dbReference type="Gene3D" id="1.20.81.30">
    <property type="entry name" value="Type II secretion system (T2SS), domain F"/>
    <property type="match status" value="2"/>
</dbReference>
<dbReference type="PANTHER" id="PTHR30012">
    <property type="entry name" value="GENERAL SECRETION PATHWAY PROTEIN"/>
    <property type="match status" value="1"/>
</dbReference>
<accession>A0ABP8UVN4</accession>
<dbReference type="InterPro" id="IPR018076">
    <property type="entry name" value="T2SS_GspF_dom"/>
</dbReference>
<evidence type="ECO:0000256" key="5">
    <source>
        <dbReference type="ARBA" id="ARBA00022989"/>
    </source>
</evidence>
<evidence type="ECO:0000313" key="10">
    <source>
        <dbReference type="Proteomes" id="UP001500604"/>
    </source>
</evidence>
<comment type="caution">
    <text evidence="9">The sequence shown here is derived from an EMBL/GenBank/DDBJ whole genome shotgun (WGS) entry which is preliminary data.</text>
</comment>
<dbReference type="PRINTS" id="PR00812">
    <property type="entry name" value="BCTERIALGSPF"/>
</dbReference>
<name>A0ABP8UVN4_9GAMM</name>
<keyword evidence="5 7" id="KW-1133">Transmembrane helix</keyword>
<dbReference type="NCBIfam" id="TIGR02120">
    <property type="entry name" value="GspF"/>
    <property type="match status" value="1"/>
</dbReference>
<evidence type="ECO:0000256" key="1">
    <source>
        <dbReference type="ARBA" id="ARBA00004651"/>
    </source>
</evidence>
<keyword evidence="4 7" id="KW-0812">Transmembrane</keyword>
<dbReference type="RefSeq" id="WP_345193022.1">
    <property type="nucleotide sequence ID" value="NZ_BAABFL010000016.1"/>
</dbReference>
<dbReference type="PANTHER" id="PTHR30012:SF0">
    <property type="entry name" value="TYPE II SECRETION SYSTEM PROTEIN F-RELATED"/>
    <property type="match status" value="1"/>
</dbReference>
<evidence type="ECO:0000256" key="4">
    <source>
        <dbReference type="ARBA" id="ARBA00022692"/>
    </source>
</evidence>
<dbReference type="InterPro" id="IPR042094">
    <property type="entry name" value="T2SS_GspF_sf"/>
</dbReference>
<evidence type="ECO:0000256" key="6">
    <source>
        <dbReference type="ARBA" id="ARBA00023136"/>
    </source>
</evidence>
<dbReference type="EMBL" id="BAABFL010000016">
    <property type="protein sequence ID" value="GAA4647973.1"/>
    <property type="molecule type" value="Genomic_DNA"/>
</dbReference>
<evidence type="ECO:0000313" key="9">
    <source>
        <dbReference type="EMBL" id="GAA4647973.1"/>
    </source>
</evidence>
<comment type="similarity">
    <text evidence="2">Belongs to the GSP F family.</text>
</comment>
<evidence type="ECO:0000256" key="2">
    <source>
        <dbReference type="ARBA" id="ARBA00005745"/>
    </source>
</evidence>
<feature type="transmembrane region" description="Helical" evidence="7">
    <location>
        <begin position="171"/>
        <end position="194"/>
    </location>
</feature>
<organism evidence="9 10">
    <name type="scientific">Kistimonas scapharcae</name>
    <dbReference type="NCBI Taxonomy" id="1036133"/>
    <lineage>
        <taxon>Bacteria</taxon>
        <taxon>Pseudomonadati</taxon>
        <taxon>Pseudomonadota</taxon>
        <taxon>Gammaproteobacteria</taxon>
        <taxon>Oceanospirillales</taxon>
        <taxon>Endozoicomonadaceae</taxon>
        <taxon>Kistimonas</taxon>
    </lineage>
</organism>
<dbReference type="Proteomes" id="UP001500604">
    <property type="component" value="Unassembled WGS sequence"/>
</dbReference>
<feature type="transmembrane region" description="Helical" evidence="7">
    <location>
        <begin position="377"/>
        <end position="399"/>
    </location>
</feature>
<comment type="subcellular location">
    <subcellularLocation>
        <location evidence="1">Cell membrane</location>
        <topology evidence="1">Multi-pass membrane protein</topology>
    </subcellularLocation>
</comment>
<proteinExistence type="inferred from homology"/>
<keyword evidence="6 7" id="KW-0472">Membrane</keyword>
<dbReference type="Pfam" id="PF00482">
    <property type="entry name" value="T2SSF"/>
    <property type="match status" value="2"/>
</dbReference>
<dbReference type="InterPro" id="IPR003004">
    <property type="entry name" value="GspF/PilC"/>
</dbReference>
<evidence type="ECO:0000256" key="3">
    <source>
        <dbReference type="ARBA" id="ARBA00022475"/>
    </source>
</evidence>
<feature type="transmembrane region" description="Helical" evidence="7">
    <location>
        <begin position="225"/>
        <end position="244"/>
    </location>
</feature>
<gene>
    <name evidence="9" type="primary">xcpS</name>
    <name evidence="9" type="ORF">GCM10023116_02350</name>
</gene>
<evidence type="ECO:0000259" key="8">
    <source>
        <dbReference type="Pfam" id="PF00482"/>
    </source>
</evidence>
<keyword evidence="10" id="KW-1185">Reference proteome</keyword>
<evidence type="ECO:0000256" key="7">
    <source>
        <dbReference type="SAM" id="Phobius"/>
    </source>
</evidence>
<feature type="domain" description="Type II secretion system protein GspF" evidence="8">
    <location>
        <begin position="275"/>
        <end position="397"/>
    </location>
</feature>
<sequence length="406" mass="44883">MAAYEYLALDENGAQQRGTLEADSQRQVRQVLRDREWTPLQVDAVAEHKTRQGTARFQGIGRGMSASQLALITRQFATLIQAAMPIEEALRAVAAQQEKRRLKNMLLAIRSRVLEGFTLAQSMDAFPNHFPHMYRATIAAGEHAGYLDKVLNQLADYTEQRMQSRQKVQLALLYPVILMLACVAIVSFLLGYVVPDVIKVFIDSGQALPLVTRGLITVSEGFQQYWPWLAGVGVLLFFATRYALAKPDIRLRWDRRLMGLPVIGRFSRSLNTAQFAGTLSILTRSGVSLVDALMIAAQVVGNEAMKASVKTVARKVSEGSSLHRALEEAGYFPPLMLHMIASGEATGELEAMLDRTADNQQMELENRMAMLVGLFEPLMLVVMGGVVLVIVLAILLPILNMNTLIG</sequence>